<keyword evidence="6 10" id="KW-0067">ATP-binding</keyword>
<evidence type="ECO:0000256" key="7">
    <source>
        <dbReference type="ARBA" id="ARBA00022842"/>
    </source>
</evidence>
<dbReference type="Pfam" id="PF22606">
    <property type="entry name" value="Cdc6-ORC-like_ATPase_lid"/>
    <property type="match status" value="1"/>
</dbReference>
<evidence type="ECO:0000256" key="8">
    <source>
        <dbReference type="ARBA" id="ARBA00023125"/>
    </source>
</evidence>
<evidence type="ECO:0000256" key="6">
    <source>
        <dbReference type="ARBA" id="ARBA00022840"/>
    </source>
</evidence>
<dbReference type="Gene3D" id="1.10.8.60">
    <property type="match status" value="1"/>
</dbReference>
<dbReference type="InterPro" id="IPR001025">
    <property type="entry name" value="BAH_dom"/>
</dbReference>
<feature type="domain" description="BAH" evidence="12">
    <location>
        <begin position="107"/>
        <end position="244"/>
    </location>
</feature>
<dbReference type="FunFam" id="3.40.50.300:FF:000199">
    <property type="entry name" value="Origin recognition complex subunit 1"/>
    <property type="match status" value="1"/>
</dbReference>
<evidence type="ECO:0000256" key="1">
    <source>
        <dbReference type="ARBA" id="ARBA00004123"/>
    </source>
</evidence>
<dbReference type="AlphaFoldDB" id="A0AAV5A4H6"/>
<keyword evidence="3 10" id="KW-0235">DNA replication</keyword>
<comment type="function">
    <text evidence="10">Component of the origin recognition complex (ORC) that binds origins of replication. DNA-binding is ATP-dependent, however specific DNA sequences that define origins of replication have not been identified so far. ORC is required to assemble the pre-replication complex necessary to initiate DNA replication.</text>
</comment>
<comment type="subcellular location">
    <subcellularLocation>
        <location evidence="1 10">Nucleus</location>
    </subcellularLocation>
</comment>
<dbReference type="Pfam" id="PF01426">
    <property type="entry name" value="BAH"/>
    <property type="match status" value="1"/>
</dbReference>
<evidence type="ECO:0000256" key="5">
    <source>
        <dbReference type="ARBA" id="ARBA00022741"/>
    </source>
</evidence>
<keyword evidence="4" id="KW-0479">Metal-binding</keyword>
<dbReference type="InterPro" id="IPR027417">
    <property type="entry name" value="P-loop_NTPase"/>
</dbReference>
<dbReference type="Gene3D" id="2.30.30.490">
    <property type="match status" value="1"/>
</dbReference>
<keyword evidence="8 10" id="KW-0238">DNA-binding</keyword>
<dbReference type="SMART" id="SM00382">
    <property type="entry name" value="AAA"/>
    <property type="match status" value="1"/>
</dbReference>
<feature type="compositionally biased region" description="Polar residues" evidence="11">
    <location>
        <begin position="353"/>
        <end position="362"/>
    </location>
</feature>
<dbReference type="InterPro" id="IPR054425">
    <property type="entry name" value="Cdc6_ORC1-like_ATPase_lid"/>
</dbReference>
<comment type="similarity">
    <text evidence="2 10">Belongs to the ORC1 family.</text>
</comment>
<dbReference type="GO" id="GO:0016887">
    <property type="term" value="F:ATP hydrolysis activity"/>
    <property type="evidence" value="ECO:0007669"/>
    <property type="project" value="InterPro"/>
</dbReference>
<evidence type="ECO:0000256" key="3">
    <source>
        <dbReference type="ARBA" id="ARBA00022705"/>
    </source>
</evidence>
<comment type="caution">
    <text evidence="13">The sequence shown here is derived from an EMBL/GenBank/DDBJ whole genome shotgun (WGS) entry which is preliminary data.</text>
</comment>
<evidence type="ECO:0000259" key="12">
    <source>
        <dbReference type="PROSITE" id="PS51038"/>
    </source>
</evidence>
<proteinExistence type="inferred from homology"/>
<evidence type="ECO:0000313" key="13">
    <source>
        <dbReference type="EMBL" id="GJJ08352.1"/>
    </source>
</evidence>
<feature type="region of interest" description="Disordered" evidence="11">
    <location>
        <begin position="275"/>
        <end position="369"/>
    </location>
</feature>
<keyword evidence="5 10" id="KW-0547">Nucleotide-binding</keyword>
<dbReference type="PANTHER" id="PTHR10763">
    <property type="entry name" value="CELL DIVISION CONTROL PROTEIN 6-RELATED"/>
    <property type="match status" value="1"/>
</dbReference>
<keyword evidence="9 10" id="KW-0539">Nucleus</keyword>
<feature type="compositionally biased region" description="Acidic residues" evidence="11">
    <location>
        <begin position="291"/>
        <end position="325"/>
    </location>
</feature>
<protein>
    <recommendedName>
        <fullName evidence="10">Origin recognition complex subunit 1</fullName>
    </recommendedName>
</protein>
<dbReference type="Proteomes" id="UP001050691">
    <property type="component" value="Unassembled WGS sequence"/>
</dbReference>
<dbReference type="SUPFAM" id="SSF52540">
    <property type="entry name" value="P-loop containing nucleoside triphosphate hydrolases"/>
    <property type="match status" value="1"/>
</dbReference>
<dbReference type="CDD" id="cd00009">
    <property type="entry name" value="AAA"/>
    <property type="match status" value="1"/>
</dbReference>
<dbReference type="InterPro" id="IPR050311">
    <property type="entry name" value="ORC1/CDC6"/>
</dbReference>
<evidence type="ECO:0000256" key="2">
    <source>
        <dbReference type="ARBA" id="ARBA00008398"/>
    </source>
</evidence>
<dbReference type="InterPro" id="IPR003959">
    <property type="entry name" value="ATPase_AAA_core"/>
</dbReference>
<comment type="subunit">
    <text evidence="10">ORC is composed of six subunits.</text>
</comment>
<dbReference type="EMBL" id="BPWL01000003">
    <property type="protein sequence ID" value="GJJ08352.1"/>
    <property type="molecule type" value="Genomic_DNA"/>
</dbReference>
<dbReference type="GO" id="GO:0003688">
    <property type="term" value="F:DNA replication origin binding"/>
    <property type="evidence" value="ECO:0007669"/>
    <property type="project" value="UniProtKB-ARBA"/>
</dbReference>
<dbReference type="Gene3D" id="3.40.50.300">
    <property type="entry name" value="P-loop containing nucleotide triphosphate hydrolases"/>
    <property type="match status" value="1"/>
</dbReference>
<gene>
    <name evidence="13" type="ORF">Clacol_002563</name>
</gene>
<dbReference type="GO" id="GO:0003682">
    <property type="term" value="F:chromatin binding"/>
    <property type="evidence" value="ECO:0007669"/>
    <property type="project" value="InterPro"/>
</dbReference>
<evidence type="ECO:0000313" key="14">
    <source>
        <dbReference type="Proteomes" id="UP001050691"/>
    </source>
</evidence>
<dbReference type="GO" id="GO:0033314">
    <property type="term" value="P:mitotic DNA replication checkpoint signaling"/>
    <property type="evidence" value="ECO:0007669"/>
    <property type="project" value="TreeGrafter"/>
</dbReference>
<dbReference type="SMART" id="SM00439">
    <property type="entry name" value="BAH"/>
    <property type="match status" value="1"/>
</dbReference>
<dbReference type="Pfam" id="PF00004">
    <property type="entry name" value="AAA"/>
    <property type="match status" value="1"/>
</dbReference>
<keyword evidence="7" id="KW-0460">Magnesium</keyword>
<accession>A0AAV5A4H6</accession>
<evidence type="ECO:0000256" key="9">
    <source>
        <dbReference type="ARBA" id="ARBA00023242"/>
    </source>
</evidence>
<dbReference type="GO" id="GO:0005524">
    <property type="term" value="F:ATP binding"/>
    <property type="evidence" value="ECO:0007669"/>
    <property type="project" value="UniProtKB-KW"/>
</dbReference>
<evidence type="ECO:0000256" key="11">
    <source>
        <dbReference type="SAM" id="MobiDB-lite"/>
    </source>
</evidence>
<evidence type="ECO:0000256" key="4">
    <source>
        <dbReference type="ARBA" id="ARBA00022723"/>
    </source>
</evidence>
<organism evidence="13 14">
    <name type="scientific">Clathrus columnatus</name>
    <dbReference type="NCBI Taxonomy" id="1419009"/>
    <lineage>
        <taxon>Eukaryota</taxon>
        <taxon>Fungi</taxon>
        <taxon>Dikarya</taxon>
        <taxon>Basidiomycota</taxon>
        <taxon>Agaricomycotina</taxon>
        <taxon>Agaricomycetes</taxon>
        <taxon>Phallomycetidae</taxon>
        <taxon>Phallales</taxon>
        <taxon>Clathraceae</taxon>
        <taxon>Clathrus</taxon>
    </lineage>
</organism>
<dbReference type="GO" id="GO:0046872">
    <property type="term" value="F:metal ion binding"/>
    <property type="evidence" value="ECO:0007669"/>
    <property type="project" value="UniProtKB-KW"/>
</dbReference>
<dbReference type="PANTHER" id="PTHR10763:SF23">
    <property type="entry name" value="ORIGIN RECOGNITION COMPLEX SUBUNIT 1"/>
    <property type="match status" value="1"/>
</dbReference>
<sequence>MPKSCRTTPVTTPSRRSMRYKIQAADSQESNIDGYIDSWLEPALYTRCTSFEDDLHQPEIDVINTVEARSETTQLSLKMNTTFYKAFSRTKGPPATSPRKRQKLGAETYGVGDTVFVKSQTGIHNVAVIISMWNTEILEGEFPDSLMHNSMKVQVQWFMRPHQCAMVRKHRKFYQNELYFTTDQVATLDPSSITDHCTVSNTPDDTSALIEMYPEQASRPKTSIKDFVCRSALNSGQGQYYELNWEEHREFALSKLEDKAKYIWRIDNATTQSKPQDLLGSRQLSSYGENVSDEEASDYGNIMEEDNSSESEDLDLIGHDGDEDVDDKKARKSPSKVKNELAPLTGRKRRKQPTLTPDSKTASRLRKKRNRANRDFSAILSLSRLATDSIRLENLPSDPYLRVMRLLHVGARPDALPCREDEYMEVMSTVLSLLEEGSGGCVYISGVPGTGKTATVHNVIRDLKSMARRSEVNPFTYVEINGLRVSEPSNAYSLLWEAVSNHDAEIDGKLDIRSKEALRNLNLFFTAGVRAGPGGHACIVLMDELDQLVTPKQDIIYNFFNWPNLSNSKLIVVAVANTHDLPERVMSGKVRSRLGMLRINFHPYTRDQLQKIVEARLTAAKEGTKSKDTMDIFEQDAIKFAAMKISGVSGDARRILDVCRRSVELILSTNDKLVRIAHVKQVIDSMQNSPTAAFLRDCSLHERILLAALLKCIKREGVDEIAWSDVAHQHLMYMNTLTDLRDAPMRKPSALELSLVLDSLVASRAVILDIAVNPKKPPSGRKVMLNLEAGEVERVLSEVGGTNWRNALGM</sequence>
<dbReference type="InterPro" id="IPR043151">
    <property type="entry name" value="BAH_sf"/>
</dbReference>
<reference evidence="13" key="1">
    <citation type="submission" date="2021-10" db="EMBL/GenBank/DDBJ databases">
        <title>De novo Genome Assembly of Clathrus columnatus (Basidiomycota, Fungi) Using Illumina and Nanopore Sequence Data.</title>
        <authorList>
            <person name="Ogiso-Tanaka E."/>
            <person name="Itagaki H."/>
            <person name="Hosoya T."/>
            <person name="Hosaka K."/>
        </authorList>
    </citation>
    <scope>NUCLEOTIDE SEQUENCE</scope>
    <source>
        <strain evidence="13">MO-923</strain>
    </source>
</reference>
<evidence type="ECO:0000256" key="10">
    <source>
        <dbReference type="RuleBase" id="RU365058"/>
    </source>
</evidence>
<dbReference type="GO" id="GO:0006270">
    <property type="term" value="P:DNA replication initiation"/>
    <property type="evidence" value="ECO:0007669"/>
    <property type="project" value="TreeGrafter"/>
</dbReference>
<keyword evidence="14" id="KW-1185">Reference proteome</keyword>
<dbReference type="GO" id="GO:0005664">
    <property type="term" value="C:nuclear origin of replication recognition complex"/>
    <property type="evidence" value="ECO:0007669"/>
    <property type="project" value="TreeGrafter"/>
</dbReference>
<dbReference type="PROSITE" id="PS51038">
    <property type="entry name" value="BAH"/>
    <property type="match status" value="1"/>
</dbReference>
<dbReference type="InterPro" id="IPR003593">
    <property type="entry name" value="AAA+_ATPase"/>
</dbReference>
<name>A0AAV5A4H6_9AGAM</name>